<dbReference type="InterPro" id="IPR000914">
    <property type="entry name" value="SBP_5_dom"/>
</dbReference>
<dbReference type="EMBL" id="CP035299">
    <property type="protein sequence ID" value="QAU52669.1"/>
    <property type="molecule type" value="Genomic_DNA"/>
</dbReference>
<dbReference type="Pfam" id="PF00496">
    <property type="entry name" value="SBP_bac_5"/>
    <property type="match status" value="1"/>
</dbReference>
<dbReference type="Proteomes" id="UP000288929">
    <property type="component" value="Chromosome"/>
</dbReference>
<reference evidence="2 3" key="1">
    <citation type="submission" date="2019-01" db="EMBL/GenBank/DDBJ databases">
        <authorList>
            <person name="Ruckert C."/>
            <person name="Busche T."/>
            <person name="Kalinowski J."/>
        </authorList>
    </citation>
    <scope>NUCLEOTIDE SEQUENCE [LARGE SCALE GENOMIC DNA]</scope>
    <source>
        <strain evidence="2 3">136/3</strain>
    </source>
</reference>
<dbReference type="GO" id="GO:1904680">
    <property type="term" value="F:peptide transmembrane transporter activity"/>
    <property type="evidence" value="ECO:0007669"/>
    <property type="project" value="TreeGrafter"/>
</dbReference>
<accession>A0A410W9P7</accession>
<dbReference type="Gene3D" id="3.40.190.10">
    <property type="entry name" value="Periplasmic binding protein-like II"/>
    <property type="match status" value="1"/>
</dbReference>
<dbReference type="CDD" id="cd08501">
    <property type="entry name" value="PBP2_Lpqw"/>
    <property type="match status" value="1"/>
</dbReference>
<dbReference type="PROSITE" id="PS51257">
    <property type="entry name" value="PROKAR_LIPOPROTEIN"/>
    <property type="match status" value="1"/>
</dbReference>
<protein>
    <submittedName>
        <fullName evidence="2">Putative monoacyl phosphatidylinositol tetramannoside-binding protein LpqW</fullName>
    </submittedName>
</protein>
<dbReference type="Gene3D" id="3.90.76.10">
    <property type="entry name" value="Dipeptide-binding Protein, Domain 1"/>
    <property type="match status" value="1"/>
</dbReference>
<dbReference type="SUPFAM" id="SSF53850">
    <property type="entry name" value="Periplasmic binding protein-like II"/>
    <property type="match status" value="1"/>
</dbReference>
<sequence precursor="true">MLIKHRTSIIALAAVLAACSANPGPAPVEQAKPSKAVATTKTETPDEPPRLSVGIDPIYAGLNPHLLADDSEFVRTLAQLVLPSTFVDGQMNKDLLESAKPVTPADDVALTIRYDIDPEAQWSDGTPITVSDFEYLRNGIANTPGTLDAVRYRAISDIRSANGGRTVFVDFSQPIANWQTMFLALLPSHVLKDEAGFDKALREDIPASGWRFSLHSVDRSRGVITLHRNDRFWGAKPAQVETLQFVEVRSLPQAAEMLRSGQLSFVDMTPTEVASETLELIPETQVRTTVLDRRLQVTATTKLDTAQRASLASMIDPATLARLATGRSAALEVEQALEPKEPQPEALQALGRPLVIGVDPSDPTALAATRALVDVLRNADIPANIETSDATDLFENALPNGELDALITWTPAKNRDQYHCDGEVVAANLSTMCVPEVEAMIERMIQGNATAEELAAAVAELEATQHLNTVIVRDVRLQALGRGIVGPNPSLERWPAGLTSLAEWTINKGQ</sequence>
<dbReference type="KEGG" id="cpeg:CPELA_07035"/>
<proteinExistence type="predicted"/>
<evidence type="ECO:0000259" key="1">
    <source>
        <dbReference type="Pfam" id="PF00496"/>
    </source>
</evidence>
<dbReference type="AlphaFoldDB" id="A0A410W9P7"/>
<name>A0A410W9P7_9CORY</name>
<dbReference type="GO" id="GO:0015833">
    <property type="term" value="P:peptide transport"/>
    <property type="evidence" value="ECO:0007669"/>
    <property type="project" value="TreeGrafter"/>
</dbReference>
<dbReference type="PANTHER" id="PTHR30290">
    <property type="entry name" value="PERIPLASMIC BINDING COMPONENT OF ABC TRANSPORTER"/>
    <property type="match status" value="1"/>
</dbReference>
<dbReference type="RefSeq" id="WP_128890088.1">
    <property type="nucleotide sequence ID" value="NZ_BMCX01000003.1"/>
</dbReference>
<evidence type="ECO:0000313" key="2">
    <source>
        <dbReference type="EMBL" id="QAU52669.1"/>
    </source>
</evidence>
<dbReference type="PANTHER" id="PTHR30290:SF65">
    <property type="entry name" value="MONOACYL PHOSPHATIDYLINOSITOL TETRAMANNOSIDE-BINDING PROTEIN LPQW-RELATED"/>
    <property type="match status" value="1"/>
</dbReference>
<feature type="domain" description="Solute-binding protein family 5" evidence="1">
    <location>
        <begin position="106"/>
        <end position="275"/>
    </location>
</feature>
<organism evidence="2 3">
    <name type="scientific">Corynebacterium pelargi</name>
    <dbReference type="NCBI Taxonomy" id="1471400"/>
    <lineage>
        <taxon>Bacteria</taxon>
        <taxon>Bacillati</taxon>
        <taxon>Actinomycetota</taxon>
        <taxon>Actinomycetes</taxon>
        <taxon>Mycobacteriales</taxon>
        <taxon>Corynebacteriaceae</taxon>
        <taxon>Corynebacterium</taxon>
    </lineage>
</organism>
<keyword evidence="3" id="KW-1185">Reference proteome</keyword>
<evidence type="ECO:0000313" key="3">
    <source>
        <dbReference type="Proteomes" id="UP000288929"/>
    </source>
</evidence>
<dbReference type="InterPro" id="IPR039424">
    <property type="entry name" value="SBP_5"/>
</dbReference>
<dbReference type="Gene3D" id="3.10.105.10">
    <property type="entry name" value="Dipeptide-binding Protein, Domain 3"/>
    <property type="match status" value="1"/>
</dbReference>
<dbReference type="OrthoDB" id="9803988at2"/>
<gene>
    <name evidence="2" type="ORF">CPELA_07035</name>
</gene>